<evidence type="ECO:0000313" key="2">
    <source>
        <dbReference type="Proteomes" id="UP001153076"/>
    </source>
</evidence>
<dbReference type="Proteomes" id="UP001153076">
    <property type="component" value="Unassembled WGS sequence"/>
</dbReference>
<organism evidence="1 2">
    <name type="scientific">Carnegiea gigantea</name>
    <dbReference type="NCBI Taxonomy" id="171969"/>
    <lineage>
        <taxon>Eukaryota</taxon>
        <taxon>Viridiplantae</taxon>
        <taxon>Streptophyta</taxon>
        <taxon>Embryophyta</taxon>
        <taxon>Tracheophyta</taxon>
        <taxon>Spermatophyta</taxon>
        <taxon>Magnoliopsida</taxon>
        <taxon>eudicotyledons</taxon>
        <taxon>Gunneridae</taxon>
        <taxon>Pentapetalae</taxon>
        <taxon>Caryophyllales</taxon>
        <taxon>Cactineae</taxon>
        <taxon>Cactaceae</taxon>
        <taxon>Cactoideae</taxon>
        <taxon>Echinocereeae</taxon>
        <taxon>Carnegiea</taxon>
    </lineage>
</organism>
<dbReference type="EMBL" id="JAKOGI010000250">
    <property type="protein sequence ID" value="KAJ8438558.1"/>
    <property type="molecule type" value="Genomic_DNA"/>
</dbReference>
<keyword evidence="2" id="KW-1185">Reference proteome</keyword>
<comment type="caution">
    <text evidence="1">The sequence shown here is derived from an EMBL/GenBank/DDBJ whole genome shotgun (WGS) entry which is preliminary data.</text>
</comment>
<proteinExistence type="predicted"/>
<evidence type="ECO:0000313" key="1">
    <source>
        <dbReference type="EMBL" id="KAJ8438558.1"/>
    </source>
</evidence>
<protein>
    <submittedName>
        <fullName evidence="1">Uncharacterized protein</fullName>
    </submittedName>
</protein>
<name>A0A9Q1K8Z4_9CARY</name>
<accession>A0A9Q1K8Z4</accession>
<reference evidence="1" key="1">
    <citation type="submission" date="2022-04" db="EMBL/GenBank/DDBJ databases">
        <title>Carnegiea gigantea Genome sequencing and assembly v2.</title>
        <authorList>
            <person name="Copetti D."/>
            <person name="Sanderson M.J."/>
            <person name="Burquez A."/>
            <person name="Wojciechowski M.F."/>
        </authorList>
    </citation>
    <scope>NUCLEOTIDE SEQUENCE</scope>
    <source>
        <strain evidence="1">SGP5-SGP5p</strain>
        <tissue evidence="1">Aerial part</tissue>
    </source>
</reference>
<gene>
    <name evidence="1" type="ORF">Cgig2_024647</name>
</gene>
<sequence length="210" mass="23790">MICLIGAAPIHDVFLHGTATFRTNNLLRNGSGSPWQYETVAVMWCLDLLEIIHECLYETLWLDVCPPIAEWDQIFAVYEHYLDEILYWRFRAFHALAVSVEKVSNILKLKLSLVTGVWSIPHIYGSMFRHESDLDDVGKISPEEGFGSLTSSTLVKTAKPSFFLRAVHNPAESTSFPTTTISSLSFPCTATDTTPACFRTFRYEQSYPQL</sequence>
<dbReference type="AlphaFoldDB" id="A0A9Q1K8Z4"/>